<dbReference type="GO" id="GO:0005576">
    <property type="term" value="C:extracellular region"/>
    <property type="evidence" value="ECO:0007669"/>
    <property type="project" value="UniProtKB-SubCell"/>
</dbReference>
<evidence type="ECO:0000313" key="7">
    <source>
        <dbReference type="EMBL" id="CAH1129418.1"/>
    </source>
</evidence>
<evidence type="ECO:0000313" key="8">
    <source>
        <dbReference type="Proteomes" id="UP001152799"/>
    </source>
</evidence>
<dbReference type="PANTHER" id="PTHR21364:SF2">
    <property type="entry name" value="GENERAL ODORANT-BINDING PROTEIN 19A"/>
    <property type="match status" value="1"/>
</dbReference>
<evidence type="ECO:0000256" key="2">
    <source>
        <dbReference type="ARBA" id="ARBA00008098"/>
    </source>
</evidence>
<dbReference type="EMBL" id="OU892280">
    <property type="protein sequence ID" value="CAH1129418.1"/>
    <property type="molecule type" value="Genomic_DNA"/>
</dbReference>
<dbReference type="InterPro" id="IPR036728">
    <property type="entry name" value="PBP_GOBP_sf"/>
</dbReference>
<dbReference type="Pfam" id="PF01395">
    <property type="entry name" value="PBP_GOBP"/>
    <property type="match status" value="1"/>
</dbReference>
<comment type="similarity">
    <text evidence="2">Belongs to the PBP/GOBP family.</text>
</comment>
<gene>
    <name evidence="7" type="ORF">CEUTPL_LOCUS8117</name>
</gene>
<evidence type="ECO:0000256" key="3">
    <source>
        <dbReference type="ARBA" id="ARBA00022525"/>
    </source>
</evidence>
<keyword evidence="8" id="KW-1185">Reference proteome</keyword>
<dbReference type="OrthoDB" id="5978988at2759"/>
<proteinExistence type="inferred from homology"/>
<dbReference type="PRINTS" id="PR00485">
    <property type="entry name" value="MEALWORMBTLB"/>
</dbReference>
<sequence length="143" mass="15872">MLMMVPWIVAVVVTPLISFCFLPSSLAMSDEMKELAQMLHKTCVDETGVAEELIEKVNKEKVFVDDENLKCYVKCLMAQMACIDDDGIIDEEAVIAVLPEEFQAEATPVVHACGTIIGKNACENAWLTHKCYQEKAPDGYILV</sequence>
<protein>
    <submittedName>
        <fullName evidence="7">Uncharacterized protein</fullName>
    </submittedName>
</protein>
<evidence type="ECO:0000256" key="1">
    <source>
        <dbReference type="ARBA" id="ARBA00004613"/>
    </source>
</evidence>
<evidence type="ECO:0000256" key="6">
    <source>
        <dbReference type="SAM" id="SignalP"/>
    </source>
</evidence>
<organism evidence="7 8">
    <name type="scientific">Ceutorhynchus assimilis</name>
    <name type="common">cabbage seed weevil</name>
    <dbReference type="NCBI Taxonomy" id="467358"/>
    <lineage>
        <taxon>Eukaryota</taxon>
        <taxon>Metazoa</taxon>
        <taxon>Ecdysozoa</taxon>
        <taxon>Arthropoda</taxon>
        <taxon>Hexapoda</taxon>
        <taxon>Insecta</taxon>
        <taxon>Pterygota</taxon>
        <taxon>Neoptera</taxon>
        <taxon>Endopterygota</taxon>
        <taxon>Coleoptera</taxon>
        <taxon>Polyphaga</taxon>
        <taxon>Cucujiformia</taxon>
        <taxon>Curculionidae</taxon>
        <taxon>Ceutorhynchinae</taxon>
        <taxon>Ceutorhynchus</taxon>
    </lineage>
</organism>
<dbReference type="GO" id="GO:0007608">
    <property type="term" value="P:sensory perception of smell"/>
    <property type="evidence" value="ECO:0007669"/>
    <property type="project" value="UniProtKB-ARBA"/>
</dbReference>
<dbReference type="InterPro" id="IPR006170">
    <property type="entry name" value="PBP/GOBP"/>
</dbReference>
<dbReference type="Gene3D" id="1.10.238.20">
    <property type="entry name" value="Pheromone/general odorant binding protein domain"/>
    <property type="match status" value="1"/>
</dbReference>
<evidence type="ECO:0000256" key="5">
    <source>
        <dbReference type="ARBA" id="ARBA00056866"/>
    </source>
</evidence>
<keyword evidence="4" id="KW-0325">Glycoprotein</keyword>
<dbReference type="SMART" id="SM00708">
    <property type="entry name" value="PhBP"/>
    <property type="match status" value="1"/>
</dbReference>
<dbReference type="FunFam" id="1.10.238.20:FF:000001">
    <property type="entry name" value="General odorant-binding protein lush"/>
    <property type="match status" value="1"/>
</dbReference>
<dbReference type="SUPFAM" id="SSF47565">
    <property type="entry name" value="Insect pheromone/odorant-binding proteins"/>
    <property type="match status" value="1"/>
</dbReference>
<feature type="signal peptide" evidence="6">
    <location>
        <begin position="1"/>
        <end position="27"/>
    </location>
</feature>
<comment type="subcellular location">
    <subcellularLocation>
        <location evidence="1">Secreted</location>
    </subcellularLocation>
</comment>
<accession>A0A9P0GS94</accession>
<reference evidence="7" key="1">
    <citation type="submission" date="2022-01" db="EMBL/GenBank/DDBJ databases">
        <authorList>
            <person name="King R."/>
        </authorList>
    </citation>
    <scope>NUCLEOTIDE SEQUENCE</scope>
</reference>
<comment type="function">
    <text evidence="5">May be a carrier protein for lipids.</text>
</comment>
<keyword evidence="3" id="KW-0964">Secreted</keyword>
<evidence type="ECO:0000256" key="4">
    <source>
        <dbReference type="ARBA" id="ARBA00023180"/>
    </source>
</evidence>
<keyword evidence="6" id="KW-0732">Signal</keyword>
<name>A0A9P0GS94_9CUCU</name>
<dbReference type="Proteomes" id="UP001152799">
    <property type="component" value="Chromosome 4"/>
</dbReference>
<dbReference type="CDD" id="cd23992">
    <property type="entry name" value="PBP_GOBP"/>
    <property type="match status" value="1"/>
</dbReference>
<feature type="chain" id="PRO_5040319078" evidence="6">
    <location>
        <begin position="28"/>
        <end position="143"/>
    </location>
</feature>
<dbReference type="PANTHER" id="PTHR21364">
    <property type="entry name" value="GENERAL ODORANT-BINDING PROTEIN 19A"/>
    <property type="match status" value="1"/>
</dbReference>
<dbReference type="GO" id="GO:0005549">
    <property type="term" value="F:odorant binding"/>
    <property type="evidence" value="ECO:0007669"/>
    <property type="project" value="InterPro"/>
</dbReference>
<dbReference type="AlphaFoldDB" id="A0A9P0GS94"/>